<keyword evidence="1" id="KW-1133">Transmembrane helix</keyword>
<name>A0A7X0H6P0_9BACT</name>
<evidence type="ECO:0008006" key="4">
    <source>
        <dbReference type="Google" id="ProtNLM"/>
    </source>
</evidence>
<organism evidence="2 3">
    <name type="scientific">Algisphaera agarilytica</name>
    <dbReference type="NCBI Taxonomy" id="1385975"/>
    <lineage>
        <taxon>Bacteria</taxon>
        <taxon>Pseudomonadati</taxon>
        <taxon>Planctomycetota</taxon>
        <taxon>Phycisphaerae</taxon>
        <taxon>Phycisphaerales</taxon>
        <taxon>Phycisphaeraceae</taxon>
        <taxon>Algisphaera</taxon>
    </lineage>
</organism>
<keyword evidence="1" id="KW-0812">Transmembrane</keyword>
<keyword evidence="1" id="KW-0472">Membrane</keyword>
<comment type="caution">
    <text evidence="2">The sequence shown here is derived from an EMBL/GenBank/DDBJ whole genome shotgun (WGS) entry which is preliminary data.</text>
</comment>
<reference evidence="2 3" key="1">
    <citation type="submission" date="2020-08" db="EMBL/GenBank/DDBJ databases">
        <title>Genomic Encyclopedia of Type Strains, Phase IV (KMG-IV): sequencing the most valuable type-strain genomes for metagenomic binning, comparative biology and taxonomic classification.</title>
        <authorList>
            <person name="Goeker M."/>
        </authorList>
    </citation>
    <scope>NUCLEOTIDE SEQUENCE [LARGE SCALE GENOMIC DNA]</scope>
    <source>
        <strain evidence="2 3">DSM 103725</strain>
    </source>
</reference>
<evidence type="ECO:0000313" key="2">
    <source>
        <dbReference type="EMBL" id="MBB6430234.1"/>
    </source>
</evidence>
<dbReference type="Proteomes" id="UP000541810">
    <property type="component" value="Unassembled WGS sequence"/>
</dbReference>
<feature type="transmembrane region" description="Helical" evidence="1">
    <location>
        <begin position="102"/>
        <end position="122"/>
    </location>
</feature>
<gene>
    <name evidence="2" type="ORF">HNQ40_002040</name>
</gene>
<dbReference type="AlphaFoldDB" id="A0A7X0H6P0"/>
<proteinExistence type="predicted"/>
<evidence type="ECO:0000256" key="1">
    <source>
        <dbReference type="SAM" id="Phobius"/>
    </source>
</evidence>
<dbReference type="EMBL" id="JACHGY010000001">
    <property type="protein sequence ID" value="MBB6430234.1"/>
    <property type="molecule type" value="Genomic_DNA"/>
</dbReference>
<accession>A0A7X0H6P0</accession>
<protein>
    <recommendedName>
        <fullName evidence="4">Transmembrane transcriptional regulator (Anti-sigma factor RsiW)</fullName>
    </recommendedName>
</protein>
<sequence>MTPQEAHELFSGYADGELNEEQSLRALEQMAADPANTKRVLHQQQLKQACGRIMDSQDMRCPDALRDKICSIANEHTQEQPAPTSASVQEHDSPVIGRIGQWLAPIAVAATLFIGALVALSVMNSNRGYHSDGILTASLAQTFGERHVKCSIGQSAPYDGQLFPAEIGQLDDSLVQHVGQELDGAALDLSTLGYEYKLAGFCPLPGDKSVHVMYENDKGQMLSLWIKAYDGKPTLDPGVPYIPPTDHTEQPMMVWREGDMVFYLVGDTMDDVKQAQPSIHLASAL</sequence>
<keyword evidence="3" id="KW-1185">Reference proteome</keyword>
<evidence type="ECO:0000313" key="3">
    <source>
        <dbReference type="Proteomes" id="UP000541810"/>
    </source>
</evidence>